<dbReference type="EMBL" id="BSDD01000002">
    <property type="protein sequence ID" value="GLH69825.1"/>
    <property type="molecule type" value="Genomic_DNA"/>
</dbReference>
<gene>
    <name evidence="2" type="ORF">GETHPA_13580</name>
</gene>
<proteinExistence type="predicted"/>
<evidence type="ECO:0000313" key="2">
    <source>
        <dbReference type="EMBL" id="GLH69825.1"/>
    </source>
</evidence>
<evidence type="ECO:0000256" key="1">
    <source>
        <dbReference type="SAM" id="MobiDB-lite"/>
    </source>
</evidence>
<accession>A0ABQ5Q5Y9</accession>
<keyword evidence="3" id="KW-1185">Reference proteome</keyword>
<dbReference type="Proteomes" id="UP001165089">
    <property type="component" value="Unassembled WGS sequence"/>
</dbReference>
<organism evidence="2 3">
    <name type="scientific">Geothrix rubra</name>
    <dbReference type="NCBI Taxonomy" id="2927977"/>
    <lineage>
        <taxon>Bacteria</taxon>
        <taxon>Pseudomonadati</taxon>
        <taxon>Acidobacteriota</taxon>
        <taxon>Holophagae</taxon>
        <taxon>Holophagales</taxon>
        <taxon>Holophagaceae</taxon>
        <taxon>Geothrix</taxon>
    </lineage>
</organism>
<protein>
    <submittedName>
        <fullName evidence="2">Uncharacterized protein</fullName>
    </submittedName>
</protein>
<feature type="region of interest" description="Disordered" evidence="1">
    <location>
        <begin position="18"/>
        <end position="43"/>
    </location>
</feature>
<feature type="compositionally biased region" description="Pro residues" evidence="1">
    <location>
        <begin position="32"/>
        <end position="43"/>
    </location>
</feature>
<sequence>MLSPLLSCLLLVQAPQPAPPTPAAPVSAPVTVTPPAPPLPQPPPVPVTKVEDGGLLEHAYFGAVLPFTPREGVDTLWIKDGLSLKGKRITYGTWETRILKAGRQERDLQRAADLARLIPDALMPQLRAAFQGIADWQLGGTGEYRFEARIVDANVPNQASKLVFGWLGGKDNLENVTWDMKLVDVATGETVLAFHHRMVKVNTLGSLDSSLRTWAEAFPKRLVALVR</sequence>
<reference evidence="2 3" key="1">
    <citation type="journal article" date="2023" name="Antonie Van Leeuwenhoek">
        <title>Mesoterricola silvestris gen. nov., sp. nov., Mesoterricola sediminis sp. nov., Geothrix oryzae sp. nov., Geothrix edaphica sp. nov., Geothrix rubra sp. nov., and Geothrix limicola sp. nov., six novel members of Acidobacteriota isolated from soils.</title>
        <authorList>
            <person name="Itoh H."/>
            <person name="Sugisawa Y."/>
            <person name="Mise K."/>
            <person name="Xu Z."/>
            <person name="Kuniyasu M."/>
            <person name="Ushijima N."/>
            <person name="Kawano K."/>
            <person name="Kobayashi E."/>
            <person name="Shiratori Y."/>
            <person name="Masuda Y."/>
            <person name="Senoo K."/>
        </authorList>
    </citation>
    <scope>NUCLEOTIDE SEQUENCE [LARGE SCALE GENOMIC DNA]</scope>
    <source>
        <strain evidence="2 3">Red803</strain>
    </source>
</reference>
<comment type="caution">
    <text evidence="2">The sequence shown here is derived from an EMBL/GenBank/DDBJ whole genome shotgun (WGS) entry which is preliminary data.</text>
</comment>
<name>A0ABQ5Q5Y9_9BACT</name>
<evidence type="ECO:0000313" key="3">
    <source>
        <dbReference type="Proteomes" id="UP001165089"/>
    </source>
</evidence>
<dbReference type="RefSeq" id="WP_285723907.1">
    <property type="nucleotide sequence ID" value="NZ_BSDD01000002.1"/>
</dbReference>